<feature type="chain" id="PRO_5040903876" description="DUF3617 family protein" evidence="1">
    <location>
        <begin position="21"/>
        <end position="168"/>
    </location>
</feature>
<protein>
    <recommendedName>
        <fullName evidence="4">DUF3617 family protein</fullName>
    </recommendedName>
</protein>
<comment type="caution">
    <text evidence="2">The sequence shown here is derived from an EMBL/GenBank/DDBJ whole genome shotgun (WGS) entry which is preliminary data.</text>
</comment>
<evidence type="ECO:0000256" key="1">
    <source>
        <dbReference type="SAM" id="SignalP"/>
    </source>
</evidence>
<keyword evidence="1" id="KW-0732">Signal</keyword>
<evidence type="ECO:0000313" key="3">
    <source>
        <dbReference type="Proteomes" id="UP001155128"/>
    </source>
</evidence>
<evidence type="ECO:0008006" key="4">
    <source>
        <dbReference type="Google" id="ProtNLM"/>
    </source>
</evidence>
<dbReference type="RefSeq" id="WP_252114101.1">
    <property type="nucleotide sequence ID" value="NZ_JAMSHT010000001.1"/>
</dbReference>
<sequence length="168" mass="18207">MRTASRSLAAIALLALAGCAADNPDNIPERGMWEMETRVGTLTVSGMSITGDQLPPEFKAMEGSEAKCGEPLFTEPDWQRRDISRRTNGSCTLDTWDVTAARVTGTGRSELRGSDAEFEPALRVTVEQSPTYYKAIIALEGTADLGAELGRRNIRVSAIQEGRRIGDC</sequence>
<name>A0A9X2EGT8_9SPHN</name>
<keyword evidence="3" id="KW-1185">Reference proteome</keyword>
<dbReference type="EMBL" id="JAMSHT010000001">
    <property type="protein sequence ID" value="MCM8557758.1"/>
    <property type="molecule type" value="Genomic_DNA"/>
</dbReference>
<reference evidence="2" key="1">
    <citation type="submission" date="2022-06" db="EMBL/GenBank/DDBJ databases">
        <title>Sphingomicrobium sedimins sp. nov., a marine bacterium isolated from tidal flat.</title>
        <authorList>
            <person name="Kim C.-H."/>
            <person name="Yoo Y."/>
            <person name="Kim J.-J."/>
        </authorList>
    </citation>
    <scope>NUCLEOTIDE SEQUENCE</scope>
    <source>
        <strain evidence="2">GRR-S6-50</strain>
    </source>
</reference>
<dbReference type="Proteomes" id="UP001155128">
    <property type="component" value="Unassembled WGS sequence"/>
</dbReference>
<dbReference type="AlphaFoldDB" id="A0A9X2EGT8"/>
<dbReference type="PROSITE" id="PS51257">
    <property type="entry name" value="PROKAR_LIPOPROTEIN"/>
    <property type="match status" value="1"/>
</dbReference>
<gene>
    <name evidence="2" type="ORF">NDO55_07990</name>
</gene>
<organism evidence="2 3">
    <name type="scientific">Sphingomicrobium sediminis</name>
    <dbReference type="NCBI Taxonomy" id="2950949"/>
    <lineage>
        <taxon>Bacteria</taxon>
        <taxon>Pseudomonadati</taxon>
        <taxon>Pseudomonadota</taxon>
        <taxon>Alphaproteobacteria</taxon>
        <taxon>Sphingomonadales</taxon>
        <taxon>Sphingomonadaceae</taxon>
        <taxon>Sphingomicrobium</taxon>
    </lineage>
</organism>
<accession>A0A9X2EGT8</accession>
<proteinExistence type="predicted"/>
<evidence type="ECO:0000313" key="2">
    <source>
        <dbReference type="EMBL" id="MCM8557758.1"/>
    </source>
</evidence>
<feature type="signal peptide" evidence="1">
    <location>
        <begin position="1"/>
        <end position="20"/>
    </location>
</feature>